<feature type="signal peptide" evidence="1">
    <location>
        <begin position="1"/>
        <end position="21"/>
    </location>
</feature>
<keyword evidence="3" id="KW-1185">Reference proteome</keyword>
<gene>
    <name evidence="2" type="ordered locus">A2cp1_3471</name>
</gene>
<evidence type="ECO:0000256" key="1">
    <source>
        <dbReference type="SAM" id="SignalP"/>
    </source>
</evidence>
<dbReference type="HOGENOM" id="CLU_097039_2_2_7"/>
<dbReference type="RefSeq" id="WP_012527394.1">
    <property type="nucleotide sequence ID" value="NC_011891.1"/>
</dbReference>
<organism evidence="2 3">
    <name type="scientific">Anaeromyxobacter dehalogenans (strain ATCC BAA-258 / DSM 21875 / 2CP-1)</name>
    <dbReference type="NCBI Taxonomy" id="455488"/>
    <lineage>
        <taxon>Bacteria</taxon>
        <taxon>Pseudomonadati</taxon>
        <taxon>Myxococcota</taxon>
        <taxon>Myxococcia</taxon>
        <taxon>Myxococcales</taxon>
        <taxon>Cystobacterineae</taxon>
        <taxon>Anaeromyxobacteraceae</taxon>
        <taxon>Anaeromyxobacter</taxon>
    </lineage>
</organism>
<evidence type="ECO:0000313" key="2">
    <source>
        <dbReference type="EMBL" id="ACL66801.1"/>
    </source>
</evidence>
<dbReference type="EMBL" id="CP001359">
    <property type="protein sequence ID" value="ACL66801.1"/>
    <property type="molecule type" value="Genomic_DNA"/>
</dbReference>
<feature type="chain" id="PRO_5002875108" description="DUF192 domain-containing protein" evidence="1">
    <location>
        <begin position="22"/>
        <end position="152"/>
    </location>
</feature>
<sequence>MIGARAVVVLAAALACASPKAPEPARPAPRVIVETAAGASHAVRVEVARDEASRTRGLMERSSLAADAGMLFVFEESELHTFWMRNTLIPLDMIFVDDAGRVVGVVERAEPLTLSPRDVGVPSRYVLEVNGGWAAAHGVKAGDRVRFENVLY</sequence>
<reference evidence="2" key="1">
    <citation type="submission" date="2009-01" db="EMBL/GenBank/DDBJ databases">
        <title>Complete sequence of Anaeromyxobacter dehalogenans 2CP-1.</title>
        <authorList>
            <consortium name="US DOE Joint Genome Institute"/>
            <person name="Lucas S."/>
            <person name="Copeland A."/>
            <person name="Lapidus A."/>
            <person name="Glavina del Rio T."/>
            <person name="Dalin E."/>
            <person name="Tice H."/>
            <person name="Bruce D."/>
            <person name="Goodwin L."/>
            <person name="Pitluck S."/>
            <person name="Saunders E."/>
            <person name="Brettin T."/>
            <person name="Detter J.C."/>
            <person name="Han C."/>
            <person name="Larimer F."/>
            <person name="Land M."/>
            <person name="Hauser L."/>
            <person name="Kyrpides N."/>
            <person name="Ovchinnikova G."/>
            <person name="Beliaev A.S."/>
            <person name="Richardson P."/>
        </authorList>
    </citation>
    <scope>NUCLEOTIDE SEQUENCE</scope>
    <source>
        <strain evidence="2">2CP-1</strain>
    </source>
</reference>
<evidence type="ECO:0008006" key="4">
    <source>
        <dbReference type="Google" id="ProtNLM"/>
    </source>
</evidence>
<dbReference type="PROSITE" id="PS51257">
    <property type="entry name" value="PROKAR_LIPOPROTEIN"/>
    <property type="match status" value="1"/>
</dbReference>
<dbReference type="Pfam" id="PF02643">
    <property type="entry name" value="DUF192"/>
    <property type="match status" value="1"/>
</dbReference>
<protein>
    <recommendedName>
        <fullName evidence="4">DUF192 domain-containing protein</fullName>
    </recommendedName>
</protein>
<dbReference type="Proteomes" id="UP000007089">
    <property type="component" value="Chromosome"/>
</dbReference>
<accession>B8J5D9</accession>
<dbReference type="AlphaFoldDB" id="B8J5D9"/>
<dbReference type="KEGG" id="acp:A2cp1_3471"/>
<evidence type="ECO:0000313" key="3">
    <source>
        <dbReference type="Proteomes" id="UP000007089"/>
    </source>
</evidence>
<keyword evidence="1" id="KW-0732">Signal</keyword>
<dbReference type="PANTHER" id="PTHR37953:SF1">
    <property type="entry name" value="UPF0127 PROTEIN MJ1496"/>
    <property type="match status" value="1"/>
</dbReference>
<proteinExistence type="predicted"/>
<dbReference type="PANTHER" id="PTHR37953">
    <property type="entry name" value="UPF0127 PROTEIN MJ1496"/>
    <property type="match status" value="1"/>
</dbReference>
<name>B8J5D9_ANAD2</name>
<dbReference type="Gene3D" id="2.60.120.1140">
    <property type="entry name" value="Protein of unknown function DUF192"/>
    <property type="match status" value="1"/>
</dbReference>
<dbReference type="InterPro" id="IPR003795">
    <property type="entry name" value="DUF192"/>
</dbReference>
<dbReference type="InterPro" id="IPR038695">
    <property type="entry name" value="Saro_0823-like_sf"/>
</dbReference>